<feature type="chain" id="PRO_5045180853" evidence="1">
    <location>
        <begin position="26"/>
        <end position="164"/>
    </location>
</feature>
<evidence type="ECO:0000313" key="3">
    <source>
        <dbReference type="Proteomes" id="UP001596011"/>
    </source>
</evidence>
<proteinExistence type="predicted"/>
<evidence type="ECO:0000313" key="2">
    <source>
        <dbReference type="EMBL" id="MFC4628245.1"/>
    </source>
</evidence>
<comment type="caution">
    <text evidence="2">The sequence shown here is derived from an EMBL/GenBank/DDBJ whole genome shotgun (WGS) entry which is preliminary data.</text>
</comment>
<keyword evidence="3" id="KW-1185">Reference proteome</keyword>
<organism evidence="2 3">
    <name type="scientific">Promicromonospora alba</name>
    <dbReference type="NCBI Taxonomy" id="1616110"/>
    <lineage>
        <taxon>Bacteria</taxon>
        <taxon>Bacillati</taxon>
        <taxon>Actinomycetota</taxon>
        <taxon>Actinomycetes</taxon>
        <taxon>Micrococcales</taxon>
        <taxon>Promicromonosporaceae</taxon>
        <taxon>Promicromonospora</taxon>
    </lineage>
</organism>
<dbReference type="RefSeq" id="WP_377134152.1">
    <property type="nucleotide sequence ID" value="NZ_JBHSFI010000003.1"/>
</dbReference>
<gene>
    <name evidence="2" type="ORF">ACFO6V_08365</name>
</gene>
<accession>A0ABV9HFA4</accession>
<reference evidence="3" key="1">
    <citation type="journal article" date="2019" name="Int. J. Syst. Evol. Microbiol.">
        <title>The Global Catalogue of Microorganisms (GCM) 10K type strain sequencing project: providing services to taxonomists for standard genome sequencing and annotation.</title>
        <authorList>
            <consortium name="The Broad Institute Genomics Platform"/>
            <consortium name="The Broad Institute Genome Sequencing Center for Infectious Disease"/>
            <person name="Wu L."/>
            <person name="Ma J."/>
        </authorList>
    </citation>
    <scope>NUCLEOTIDE SEQUENCE [LARGE SCALE GENOMIC DNA]</scope>
    <source>
        <strain evidence="3">CCUG 42722</strain>
    </source>
</reference>
<name>A0ABV9HFA4_9MICO</name>
<feature type="signal peptide" evidence="1">
    <location>
        <begin position="1"/>
        <end position="25"/>
    </location>
</feature>
<keyword evidence="1" id="KW-0732">Signal</keyword>
<dbReference type="PROSITE" id="PS51257">
    <property type="entry name" value="PROKAR_LIPOPROTEIN"/>
    <property type="match status" value="1"/>
</dbReference>
<sequence length="164" mass="16785">MRDANMAALTTAGVLALGLTGCGAAADGTGDTADASASASASALVELAKDSFVEELYAATNQAGTADIDLTDPDSPAMAMQLDIGGGVYDVIKIADEIYLNMGEMADGTYISVTAAGQSDHPMADFFAGMGGTMRSSADSMNPAAHEGSGRRCHVLREDRHREC</sequence>
<dbReference type="EMBL" id="JBHSFI010000003">
    <property type="protein sequence ID" value="MFC4628245.1"/>
    <property type="molecule type" value="Genomic_DNA"/>
</dbReference>
<evidence type="ECO:0000256" key="1">
    <source>
        <dbReference type="SAM" id="SignalP"/>
    </source>
</evidence>
<protein>
    <submittedName>
        <fullName evidence="2">Uncharacterized protein</fullName>
    </submittedName>
</protein>
<dbReference type="Proteomes" id="UP001596011">
    <property type="component" value="Unassembled WGS sequence"/>
</dbReference>